<comment type="caution">
    <text evidence="3">The sequence shown here is derived from an EMBL/GenBank/DDBJ whole genome shotgun (WGS) entry which is preliminary data.</text>
</comment>
<feature type="domain" description="Glycosyl-hydrolase family 116 N-terminal" evidence="2">
    <location>
        <begin position="13"/>
        <end position="222"/>
    </location>
</feature>
<dbReference type="Gene3D" id="1.50.10.10">
    <property type="match status" value="1"/>
</dbReference>
<dbReference type="GO" id="GO:0005975">
    <property type="term" value="P:carbohydrate metabolic process"/>
    <property type="evidence" value="ECO:0007669"/>
    <property type="project" value="InterPro"/>
</dbReference>
<dbReference type="OrthoDB" id="1007311at2"/>
<dbReference type="PANTHER" id="PTHR12654:SF0">
    <property type="entry name" value="NON-LYSOSOMAL GLUCOSYLCERAMIDASE"/>
    <property type="match status" value="1"/>
</dbReference>
<feature type="domain" description="Glycosyl-hydrolase family 116 catalytic region" evidence="1">
    <location>
        <begin position="509"/>
        <end position="771"/>
    </location>
</feature>
<evidence type="ECO:0008006" key="5">
    <source>
        <dbReference type="Google" id="ProtNLM"/>
    </source>
</evidence>
<dbReference type="InterPro" id="IPR006775">
    <property type="entry name" value="GH116_catalytic"/>
</dbReference>
<dbReference type="InterPro" id="IPR012341">
    <property type="entry name" value="6hp_glycosidase-like_sf"/>
</dbReference>
<proteinExistence type="predicted"/>
<dbReference type="SUPFAM" id="SSF48208">
    <property type="entry name" value="Six-hairpin glycosidases"/>
    <property type="match status" value="1"/>
</dbReference>
<dbReference type="RefSeq" id="WP_103079810.1">
    <property type="nucleotide sequence ID" value="NZ_CP021850.1"/>
</dbReference>
<evidence type="ECO:0000259" key="1">
    <source>
        <dbReference type="Pfam" id="PF04685"/>
    </source>
</evidence>
<dbReference type="PANTHER" id="PTHR12654">
    <property type="entry name" value="BILE ACID BETA-GLUCOSIDASE-RELATED"/>
    <property type="match status" value="1"/>
</dbReference>
<dbReference type="AlphaFoldDB" id="A0A2K2FN99"/>
<dbReference type="InterPro" id="IPR052566">
    <property type="entry name" value="Non-lysos_glucosylceramidase"/>
</dbReference>
<evidence type="ECO:0000313" key="3">
    <source>
        <dbReference type="EMBL" id="PNU01581.1"/>
    </source>
</evidence>
<dbReference type="Proteomes" id="UP000236151">
    <property type="component" value="Unassembled WGS sequence"/>
</dbReference>
<dbReference type="GO" id="GO:0008422">
    <property type="term" value="F:beta-glucosidase activity"/>
    <property type="evidence" value="ECO:0007669"/>
    <property type="project" value="TreeGrafter"/>
</dbReference>
<organism evidence="3 4">
    <name type="scientific">Clostridium thermosuccinogenes</name>
    <dbReference type="NCBI Taxonomy" id="84032"/>
    <lineage>
        <taxon>Bacteria</taxon>
        <taxon>Bacillati</taxon>
        <taxon>Bacillota</taxon>
        <taxon>Clostridia</taxon>
        <taxon>Eubacteriales</taxon>
        <taxon>Clostridiaceae</taxon>
        <taxon>Clostridium</taxon>
    </lineage>
</organism>
<accession>A0A2K2FN99</accession>
<dbReference type="InterPro" id="IPR024462">
    <property type="entry name" value="GH116_N"/>
</dbReference>
<dbReference type="InterPro" id="IPR008928">
    <property type="entry name" value="6-hairpin_glycosidase_sf"/>
</dbReference>
<dbReference type="EMBL" id="NIOJ01000001">
    <property type="protein sequence ID" value="PNU01581.1"/>
    <property type="molecule type" value="Genomic_DNA"/>
</dbReference>
<dbReference type="Pfam" id="PF12215">
    <property type="entry name" value="Glyco_hydr_116N"/>
    <property type="match status" value="1"/>
</dbReference>
<protein>
    <recommendedName>
        <fullName evidence="5">Glycosyl-hydrolase family 116 catalytic region domain-containing protein</fullName>
    </recommendedName>
</protein>
<gene>
    <name evidence="3" type="ORF">CDQ84_00815</name>
</gene>
<dbReference type="KEGG" id="cthd:CDO33_16805"/>
<evidence type="ECO:0000259" key="2">
    <source>
        <dbReference type="Pfam" id="PF12215"/>
    </source>
</evidence>
<sequence length="879" mass="100611">MPTIIDKKIQQHGMALGGIGTGTVEINQNGTLTDWHIFNLGKWASADPKRQMQNLYDYEKNVMPFYIRTKQGNDLPKVRKLSHDVDGGEFRSMMYSWHKEVSEIHYDPSFPVCKLKYIDDSLPVNICSEFTSPFVPLDSRISGTPGFFASFFVENISNQDVEVSLLGKLKNPVNRGLMNRQLRNILQKDGDRIVLHMKSDSLEPHPQNGSICFSVSGENTRTSFIQSDFSLFFANYVLYTDFGTTEESYLFDFRDKGVLPDLGVETLPQWILNLSAEEIELLGDREVDSVMEQLLKMASVNRPFRRITEIDGDIFSCRKGKIAFILSVIKKMKSLAIDEKGQEAWGDAALCSSFVLSPGERKKVQFIVSWYFPHHISDAGRFVGHMYSNWFKDAREVNDFMYAHSQEILSKVGAFSSVLGHTDVDASFVNSWRNQLNTLLKCSWWSKEGDFALWEGYGSCGFHTTDITYQGSFGILALFPDLQLRQMKMGARFQREDGRVHHFFTPDFYSVDNGFDRVDMNPQFVLLVCRDYLWTGNKDYLKKMWSHVVKAMESIEKLDGNNDGLPDRETKRNTYDAWSFRGTSSYISSLWLAAVLAASRMAEDLGEQHLKQKWQAILEKGKESFKAKLWNNEYFSLWVDEEARDECCMTDQIDGQWYAQLLGLGNFIPEELLLGALEAVIKYNYHPETGLINAAYPKHTKPTLHTYRNVQAESNWSGIEFAFASALLENGMVKEATEITRNVDRRYFKAGRMFNHEECGNYYYRAMSSWSLLLSITGFRLDVPRGILEFIPPVESITGPWFSPSGFGYYRKNQKEFVLVCTYGSISFSKLIINIEKDVGQVFAGDRAVSFKVEEEPKCTIIDFGKKIEITPDTVLRII</sequence>
<evidence type="ECO:0000313" key="4">
    <source>
        <dbReference type="Proteomes" id="UP000236151"/>
    </source>
</evidence>
<dbReference type="Pfam" id="PF04685">
    <property type="entry name" value="DUF608"/>
    <property type="match status" value="1"/>
</dbReference>
<reference evidence="3 4" key="1">
    <citation type="submission" date="2017-06" db="EMBL/GenBank/DDBJ databases">
        <title>Investigating the central metabolism of Clostridium thermosuccinogenes.</title>
        <authorList>
            <person name="Koendjbiharie J.G."/>
            <person name="van Kranenburg R."/>
        </authorList>
    </citation>
    <scope>NUCLEOTIDE SEQUENCE [LARGE SCALE GENOMIC DNA]</scope>
    <source>
        <strain evidence="3 4">DSM 5806</strain>
    </source>
</reference>
<name>A0A2K2FN99_9CLOT</name>
<keyword evidence="4" id="KW-1185">Reference proteome</keyword>